<reference evidence="16" key="1">
    <citation type="submission" date="2017-09" db="EMBL/GenBank/DDBJ databases">
        <title>Depth-based differentiation of microbial function through sediment-hosted aquifers and enrichment of novel symbionts in the deep terrestrial subsurface.</title>
        <authorList>
            <person name="Probst A.J."/>
            <person name="Ladd B."/>
            <person name="Jarett J.K."/>
            <person name="Geller-Mcgrath D.E."/>
            <person name="Sieber C.M.K."/>
            <person name="Emerson J.B."/>
            <person name="Anantharaman K."/>
            <person name="Thomas B.C."/>
            <person name="Malmstrom R."/>
            <person name="Stieglmeier M."/>
            <person name="Klingl A."/>
            <person name="Woyke T."/>
            <person name="Ryan C.M."/>
            <person name="Banfield J.F."/>
        </authorList>
    </citation>
    <scope>NUCLEOTIDE SEQUENCE [LARGE SCALE GENOMIC DNA]</scope>
</reference>
<dbReference type="HAMAP" id="MF_00184">
    <property type="entry name" value="Thr_tRNA_synth"/>
    <property type="match status" value="1"/>
</dbReference>
<keyword evidence="5 13" id="KW-0479">Metal-binding</keyword>
<comment type="similarity">
    <text evidence="1 13">Belongs to the class-II aminoacyl-tRNA synthetase family.</text>
</comment>
<dbReference type="FunFam" id="3.30.980.10:FF:000005">
    <property type="entry name" value="Threonyl-tRNA synthetase, mitochondrial"/>
    <property type="match status" value="1"/>
</dbReference>
<comment type="caution">
    <text evidence="13">Lacks conserved residue(s) required for the propagation of feature annotation.</text>
</comment>
<evidence type="ECO:0000259" key="14">
    <source>
        <dbReference type="PROSITE" id="PS50862"/>
    </source>
</evidence>
<dbReference type="InterPro" id="IPR002320">
    <property type="entry name" value="Thr-tRNA-ligase_IIa"/>
</dbReference>
<dbReference type="Gene3D" id="3.30.930.10">
    <property type="entry name" value="Bira Bifunctional Protein, Domain 2"/>
    <property type="match status" value="1"/>
</dbReference>
<dbReference type="GO" id="GO:0004829">
    <property type="term" value="F:threonine-tRNA ligase activity"/>
    <property type="evidence" value="ECO:0007669"/>
    <property type="project" value="UniProtKB-UniRule"/>
</dbReference>
<feature type="binding site" evidence="13">
    <location>
        <position position="271"/>
    </location>
    <ligand>
        <name>Zn(2+)</name>
        <dbReference type="ChEBI" id="CHEBI:29105"/>
        <note>catalytic</note>
    </ligand>
</feature>
<dbReference type="PANTHER" id="PTHR11451">
    <property type="entry name" value="THREONINE-TRNA LIGASE"/>
    <property type="match status" value="1"/>
</dbReference>
<dbReference type="SUPFAM" id="SSF55681">
    <property type="entry name" value="Class II aaRS and biotin synthetases"/>
    <property type="match status" value="1"/>
</dbReference>
<keyword evidence="9 13" id="KW-0694">RNA-binding</keyword>
<keyword evidence="4 13" id="KW-0436">Ligase</keyword>
<feature type="domain" description="Aminoacyl-transfer RNA synthetases class-II family profile" evidence="14">
    <location>
        <begin position="169"/>
        <end position="476"/>
    </location>
</feature>
<dbReference type="PROSITE" id="PS50862">
    <property type="entry name" value="AA_TRNA_LIGASE_II"/>
    <property type="match status" value="1"/>
</dbReference>
<dbReference type="PRINTS" id="PR01047">
    <property type="entry name" value="TRNASYNTHTHR"/>
</dbReference>
<evidence type="ECO:0000256" key="2">
    <source>
        <dbReference type="ARBA" id="ARBA00022490"/>
    </source>
</evidence>
<evidence type="ECO:0000256" key="8">
    <source>
        <dbReference type="ARBA" id="ARBA00022840"/>
    </source>
</evidence>
<evidence type="ECO:0000256" key="6">
    <source>
        <dbReference type="ARBA" id="ARBA00022741"/>
    </source>
</evidence>
<gene>
    <name evidence="13" type="primary">thrS</name>
    <name evidence="15" type="ORF">COX83_00175</name>
</gene>
<organism evidence="15 16">
    <name type="scientific">Candidatus Magasanikbacteria bacterium CG_4_10_14_0_2_um_filter_41_31</name>
    <dbReference type="NCBI Taxonomy" id="1974639"/>
    <lineage>
        <taxon>Bacteria</taxon>
        <taxon>Candidatus Magasanikiibacteriota</taxon>
    </lineage>
</organism>
<dbReference type="Proteomes" id="UP000230078">
    <property type="component" value="Unassembled WGS sequence"/>
</dbReference>
<comment type="caution">
    <text evidence="15">The sequence shown here is derived from an EMBL/GenBank/DDBJ whole genome shotgun (WGS) entry which is preliminary data.</text>
</comment>
<dbReference type="EMBL" id="PFPI01000002">
    <property type="protein sequence ID" value="PIZ94084.1"/>
    <property type="molecule type" value="Genomic_DNA"/>
</dbReference>
<dbReference type="InterPro" id="IPR033728">
    <property type="entry name" value="ThrRS_core"/>
</dbReference>
<comment type="subunit">
    <text evidence="13">Homodimer.</text>
</comment>
<dbReference type="Gene3D" id="3.40.50.800">
    <property type="entry name" value="Anticodon-binding domain"/>
    <property type="match status" value="1"/>
</dbReference>
<dbReference type="FunFam" id="3.40.50.800:FF:000001">
    <property type="entry name" value="Threonine--tRNA ligase"/>
    <property type="match status" value="1"/>
</dbReference>
<evidence type="ECO:0000256" key="10">
    <source>
        <dbReference type="ARBA" id="ARBA00022917"/>
    </source>
</evidence>
<evidence type="ECO:0000313" key="15">
    <source>
        <dbReference type="EMBL" id="PIZ94084.1"/>
    </source>
</evidence>
<dbReference type="Gene3D" id="3.30.980.10">
    <property type="entry name" value="Threonyl-trna Synthetase, Chain A, domain 2"/>
    <property type="match status" value="1"/>
</dbReference>
<evidence type="ECO:0000256" key="3">
    <source>
        <dbReference type="ARBA" id="ARBA00022555"/>
    </source>
</evidence>
<accession>A0A2M7V612</accession>
<evidence type="ECO:0000256" key="12">
    <source>
        <dbReference type="ARBA" id="ARBA00049515"/>
    </source>
</evidence>
<dbReference type="SUPFAM" id="SSF55186">
    <property type="entry name" value="ThrRS/AlaRS common domain"/>
    <property type="match status" value="1"/>
</dbReference>
<dbReference type="Pfam" id="PF03129">
    <property type="entry name" value="HGTP_anticodon"/>
    <property type="match status" value="1"/>
</dbReference>
<evidence type="ECO:0000256" key="4">
    <source>
        <dbReference type="ARBA" id="ARBA00022598"/>
    </source>
</evidence>
<dbReference type="SUPFAM" id="SSF52954">
    <property type="entry name" value="Class II aaRS ABD-related"/>
    <property type="match status" value="1"/>
</dbReference>
<dbReference type="InterPro" id="IPR045864">
    <property type="entry name" value="aa-tRNA-synth_II/BPL/LPL"/>
</dbReference>
<dbReference type="InterPro" id="IPR006195">
    <property type="entry name" value="aa-tRNA-synth_II"/>
</dbReference>
<feature type="binding site" evidence="13">
    <location>
        <position position="453"/>
    </location>
    <ligand>
        <name>Zn(2+)</name>
        <dbReference type="ChEBI" id="CHEBI:29105"/>
        <note>catalytic</note>
    </ligand>
</feature>
<dbReference type="CDD" id="cd00860">
    <property type="entry name" value="ThrRS_anticodon"/>
    <property type="match status" value="1"/>
</dbReference>
<comment type="catalytic activity">
    <reaction evidence="12 13">
        <text>tRNA(Thr) + L-threonine + ATP = L-threonyl-tRNA(Thr) + AMP + diphosphate + H(+)</text>
        <dbReference type="Rhea" id="RHEA:24624"/>
        <dbReference type="Rhea" id="RHEA-COMP:9670"/>
        <dbReference type="Rhea" id="RHEA-COMP:9704"/>
        <dbReference type="ChEBI" id="CHEBI:15378"/>
        <dbReference type="ChEBI" id="CHEBI:30616"/>
        <dbReference type="ChEBI" id="CHEBI:33019"/>
        <dbReference type="ChEBI" id="CHEBI:57926"/>
        <dbReference type="ChEBI" id="CHEBI:78442"/>
        <dbReference type="ChEBI" id="CHEBI:78534"/>
        <dbReference type="ChEBI" id="CHEBI:456215"/>
        <dbReference type="EC" id="6.1.1.3"/>
    </reaction>
</comment>
<feature type="binding site" evidence="13">
    <location>
        <position position="322"/>
    </location>
    <ligand>
        <name>Zn(2+)</name>
        <dbReference type="ChEBI" id="CHEBI:29105"/>
        <note>catalytic</note>
    </ligand>
</feature>
<keyword evidence="7 13" id="KW-0862">Zinc</keyword>
<evidence type="ECO:0000313" key="16">
    <source>
        <dbReference type="Proteomes" id="UP000230078"/>
    </source>
</evidence>
<dbReference type="InterPro" id="IPR004154">
    <property type="entry name" value="Anticodon-bd"/>
</dbReference>
<keyword evidence="8 13" id="KW-0067">ATP-binding</keyword>
<dbReference type="EC" id="6.1.1.3" evidence="13"/>
<dbReference type="PANTHER" id="PTHR11451:SF56">
    <property type="entry name" value="THREONINE--TRNA LIGASE 1"/>
    <property type="match status" value="1"/>
</dbReference>
<dbReference type="NCBIfam" id="TIGR00418">
    <property type="entry name" value="thrS"/>
    <property type="match status" value="1"/>
</dbReference>
<evidence type="ECO:0000256" key="7">
    <source>
        <dbReference type="ARBA" id="ARBA00022833"/>
    </source>
</evidence>
<keyword evidence="10 13" id="KW-0648">Protein biosynthesis</keyword>
<dbReference type="SMART" id="SM00863">
    <property type="entry name" value="tRNA_SAD"/>
    <property type="match status" value="1"/>
</dbReference>
<dbReference type="CDD" id="cd00771">
    <property type="entry name" value="ThrRS_core"/>
    <property type="match status" value="1"/>
</dbReference>
<dbReference type="InterPro" id="IPR036621">
    <property type="entry name" value="Anticodon-bd_dom_sf"/>
</dbReference>
<dbReference type="GO" id="GO:0006435">
    <property type="term" value="P:threonyl-tRNA aminoacylation"/>
    <property type="evidence" value="ECO:0007669"/>
    <property type="project" value="UniProtKB-UniRule"/>
</dbReference>
<keyword evidence="11 13" id="KW-0030">Aminoacyl-tRNA synthetase</keyword>
<evidence type="ECO:0000256" key="11">
    <source>
        <dbReference type="ARBA" id="ARBA00023146"/>
    </source>
</evidence>
<keyword evidence="2 13" id="KW-0963">Cytoplasm</keyword>
<dbReference type="AlphaFoldDB" id="A0A2M7V612"/>
<proteinExistence type="inferred from homology"/>
<keyword evidence="3 13" id="KW-0820">tRNA-binding</keyword>
<evidence type="ECO:0000256" key="1">
    <source>
        <dbReference type="ARBA" id="ARBA00008226"/>
    </source>
</evidence>
<comment type="cofactor">
    <cofactor evidence="13">
        <name>Zn(2+)</name>
        <dbReference type="ChEBI" id="CHEBI:29105"/>
    </cofactor>
    <text evidence="13">Binds 1 zinc ion per subunit.</text>
</comment>
<dbReference type="Pfam" id="PF00587">
    <property type="entry name" value="tRNA-synt_2b"/>
    <property type="match status" value="1"/>
</dbReference>
<protein>
    <recommendedName>
        <fullName evidence="13">Threonine--tRNA ligase</fullName>
        <ecNumber evidence="13">6.1.1.3</ecNumber>
    </recommendedName>
    <alternativeName>
        <fullName evidence="13">Threonyl-tRNA synthetase</fullName>
        <shortName evidence="13">ThrRS</shortName>
    </alternativeName>
</protein>
<evidence type="ECO:0000256" key="9">
    <source>
        <dbReference type="ARBA" id="ARBA00022884"/>
    </source>
</evidence>
<dbReference type="InterPro" id="IPR047246">
    <property type="entry name" value="ThrRS_anticodon"/>
</dbReference>
<dbReference type="InterPro" id="IPR012947">
    <property type="entry name" value="tRNA_SAD"/>
</dbReference>
<dbReference type="Gene3D" id="3.30.54.20">
    <property type="match status" value="1"/>
</dbReference>
<keyword evidence="6 13" id="KW-0547">Nucleotide-binding</keyword>
<dbReference type="GO" id="GO:0005524">
    <property type="term" value="F:ATP binding"/>
    <property type="evidence" value="ECO:0007669"/>
    <property type="project" value="UniProtKB-UniRule"/>
</dbReference>
<evidence type="ECO:0000256" key="5">
    <source>
        <dbReference type="ARBA" id="ARBA00022723"/>
    </source>
</evidence>
<evidence type="ECO:0000256" key="13">
    <source>
        <dbReference type="HAMAP-Rule" id="MF_00184"/>
    </source>
</evidence>
<sequence>MNTEHLRHSAAHLLAAAVLELYPDVKLTLGPAIENGFYYDIDFGDVTLSVEDLPAIEKKMKDLVNDWKEFSHKEVSLEEAKEVYAGNEYKLEMIYDIAEKGETITLYTCGNFTDLCRGGHVDEPRKSLRAFKLMSVAGAYWRGDEKKPMLTRIYGTAFETKEELKAHLEMLEEAKKRDHRKIGKEQKLYFIDDMVGKGLVMWLPNGVTIRDEIEKLAREKEAAGGYVRVVTPHIAKQELFLTSGHLPYYEKDMYPKMEMDDGTYYMKAMNCPHHHRIYQYEPHSYRDLPLRLAEYGTVYRNELSGTLAGLLRVRGMAMNDAHMYCRKDQIKDEFKAVMKLTMEYFKIFGFEKYWFRLSKWSPDHTEKYINEPENWTYSQDVLREVLEEMNVEFVEVDDEAAFYGPKVDVQVRSVIGREETMSTIQLDFLAKSRFGLSYTDEEGSENNEVFVIHRAPLSVHERFLAFLIEHYAGVWPVWMSPVQVHIVPVSEKHVDGARAMVAEFIAAGIRVSIDEADETVGKKIRNATKQKHPYILVVGDKELSGEDLMIRVRGQEEQESMSKEAFIEKVKKEIAIRA</sequence>
<dbReference type="GO" id="GO:0005737">
    <property type="term" value="C:cytoplasm"/>
    <property type="evidence" value="ECO:0007669"/>
    <property type="project" value="UniProtKB-SubCell"/>
</dbReference>
<comment type="subcellular location">
    <subcellularLocation>
        <location evidence="13">Cytoplasm</location>
    </subcellularLocation>
</comment>
<dbReference type="GO" id="GO:0046872">
    <property type="term" value="F:metal ion binding"/>
    <property type="evidence" value="ECO:0007669"/>
    <property type="project" value="UniProtKB-KW"/>
</dbReference>
<dbReference type="Pfam" id="PF07973">
    <property type="entry name" value="tRNA_SAD"/>
    <property type="match status" value="1"/>
</dbReference>
<dbReference type="InterPro" id="IPR018163">
    <property type="entry name" value="Thr/Ala-tRNA-synth_IIc_edit"/>
</dbReference>
<name>A0A2M7V612_9BACT</name>
<dbReference type="GO" id="GO:0000049">
    <property type="term" value="F:tRNA binding"/>
    <property type="evidence" value="ECO:0007669"/>
    <property type="project" value="UniProtKB-KW"/>
</dbReference>
<dbReference type="InterPro" id="IPR002314">
    <property type="entry name" value="aa-tRNA-synt_IIb"/>
</dbReference>
<dbReference type="FunFam" id="3.30.930.10:FF:000002">
    <property type="entry name" value="Threonine--tRNA ligase"/>
    <property type="match status" value="1"/>
</dbReference>